<feature type="compositionally biased region" description="Low complexity" evidence="8">
    <location>
        <begin position="241"/>
        <end position="269"/>
    </location>
</feature>
<feature type="region of interest" description="Disordered" evidence="8">
    <location>
        <begin position="241"/>
        <end position="279"/>
    </location>
</feature>
<dbReference type="PANTHER" id="PTHR12677">
    <property type="entry name" value="GOLGI APPARATUS MEMBRANE PROTEIN TVP38-RELATED"/>
    <property type="match status" value="1"/>
</dbReference>
<dbReference type="InterPro" id="IPR015414">
    <property type="entry name" value="TMEM64"/>
</dbReference>
<evidence type="ECO:0000313" key="11">
    <source>
        <dbReference type="Proteomes" id="UP000315730"/>
    </source>
</evidence>
<evidence type="ECO:0000313" key="10">
    <source>
        <dbReference type="EMBL" id="GEC97916.1"/>
    </source>
</evidence>
<keyword evidence="11" id="KW-1185">Reference proteome</keyword>
<evidence type="ECO:0000256" key="5">
    <source>
        <dbReference type="ARBA" id="ARBA00022989"/>
    </source>
</evidence>
<feature type="domain" description="VTT" evidence="9">
    <location>
        <begin position="85"/>
        <end position="201"/>
    </location>
</feature>
<evidence type="ECO:0000256" key="7">
    <source>
        <dbReference type="RuleBase" id="RU366058"/>
    </source>
</evidence>
<evidence type="ECO:0000259" key="9">
    <source>
        <dbReference type="Pfam" id="PF09335"/>
    </source>
</evidence>
<reference evidence="10 11" key="1">
    <citation type="submission" date="2019-06" db="EMBL/GenBank/DDBJ databases">
        <title>Whole genome shotgun sequence of Kocuria varians NBRC 15358.</title>
        <authorList>
            <person name="Hosoyama A."/>
            <person name="Uohara A."/>
            <person name="Ohji S."/>
            <person name="Ichikawa N."/>
        </authorList>
    </citation>
    <scope>NUCLEOTIDE SEQUENCE [LARGE SCALE GENOMIC DNA]</scope>
    <source>
        <strain evidence="10 11">NBRC 15358</strain>
    </source>
</reference>
<dbReference type="AlphaFoldDB" id="A0A4Y4D017"/>
<dbReference type="GO" id="GO:0005886">
    <property type="term" value="C:plasma membrane"/>
    <property type="evidence" value="ECO:0007669"/>
    <property type="project" value="UniProtKB-SubCell"/>
</dbReference>
<evidence type="ECO:0000256" key="1">
    <source>
        <dbReference type="ARBA" id="ARBA00004651"/>
    </source>
</evidence>
<accession>A0A4Y4D017</accession>
<evidence type="ECO:0000256" key="8">
    <source>
        <dbReference type="SAM" id="MobiDB-lite"/>
    </source>
</evidence>
<protein>
    <recommendedName>
        <fullName evidence="7">TVP38/TMEM64 family membrane protein</fullName>
    </recommendedName>
</protein>
<feature type="compositionally biased region" description="Basic and acidic residues" evidence="8">
    <location>
        <begin position="270"/>
        <end position="279"/>
    </location>
</feature>
<feature type="transmembrane region" description="Helical" evidence="7">
    <location>
        <begin position="96"/>
        <end position="122"/>
    </location>
</feature>
<dbReference type="EMBL" id="BJNW01000001">
    <property type="protein sequence ID" value="GEC97916.1"/>
    <property type="molecule type" value="Genomic_DNA"/>
</dbReference>
<feature type="transmembrane region" description="Helical" evidence="7">
    <location>
        <begin position="30"/>
        <end position="48"/>
    </location>
</feature>
<dbReference type="RefSeq" id="WP_197461422.1">
    <property type="nucleotide sequence ID" value="NZ_BJNW01000001.1"/>
</dbReference>
<dbReference type="Pfam" id="PF09335">
    <property type="entry name" value="VTT_dom"/>
    <property type="match status" value="1"/>
</dbReference>
<keyword evidence="5 7" id="KW-1133">Transmembrane helix</keyword>
<keyword evidence="6 7" id="KW-0472">Membrane</keyword>
<keyword evidence="4 7" id="KW-0812">Transmembrane</keyword>
<name>A0A4Y4D017_KOCVA</name>
<evidence type="ECO:0000256" key="3">
    <source>
        <dbReference type="ARBA" id="ARBA00022475"/>
    </source>
</evidence>
<sequence>MSDETPTAGPVTPVEDKGPARNGGIPWGDVVRNSLLVIVFFAMLWLAFHVRLPSAEVLRGDLDRWGGWAWAVFVLFYAVLAITPIPVSVLATTGGLFFGVVEGSFLSVIGAMLGSWAAYWLARGLGKTTVIKLLGSHADLVQERLAEAGASGTYLLRLTPGLPYWVVNYGSGAFGVSQRAFLVGSLLGAIPGQVSLVAIGAFIAEPGVGNGVVVAVAWIVVAVLTFFAFRELHRTRKASNAAKASGAAHTASATPATSTAQTGSATPTADVEHPEQPER</sequence>
<dbReference type="Proteomes" id="UP000315730">
    <property type="component" value="Unassembled WGS sequence"/>
</dbReference>
<dbReference type="STRING" id="1272.GCA_900014985_00122"/>
<proteinExistence type="inferred from homology"/>
<comment type="subcellular location">
    <subcellularLocation>
        <location evidence="1 7">Cell membrane</location>
        <topology evidence="1 7">Multi-pass membrane protein</topology>
    </subcellularLocation>
</comment>
<gene>
    <name evidence="10" type="ORF">KVA01_00710</name>
</gene>
<feature type="transmembrane region" description="Helical" evidence="7">
    <location>
        <begin position="210"/>
        <end position="229"/>
    </location>
</feature>
<comment type="similarity">
    <text evidence="2 7">Belongs to the TVP38/TMEM64 family.</text>
</comment>
<keyword evidence="3 7" id="KW-1003">Cell membrane</keyword>
<evidence type="ECO:0000256" key="4">
    <source>
        <dbReference type="ARBA" id="ARBA00022692"/>
    </source>
</evidence>
<feature type="transmembrane region" description="Helical" evidence="7">
    <location>
        <begin position="68"/>
        <end position="90"/>
    </location>
</feature>
<dbReference type="InterPro" id="IPR032816">
    <property type="entry name" value="VTT_dom"/>
</dbReference>
<evidence type="ECO:0000256" key="6">
    <source>
        <dbReference type="ARBA" id="ARBA00023136"/>
    </source>
</evidence>
<feature type="region of interest" description="Disordered" evidence="8">
    <location>
        <begin position="1"/>
        <end position="20"/>
    </location>
</feature>
<organism evidence="10 11">
    <name type="scientific">Kocuria varians</name>
    <name type="common">Micrococcus varians</name>
    <dbReference type="NCBI Taxonomy" id="1272"/>
    <lineage>
        <taxon>Bacteria</taxon>
        <taxon>Bacillati</taxon>
        <taxon>Actinomycetota</taxon>
        <taxon>Actinomycetes</taxon>
        <taxon>Micrococcales</taxon>
        <taxon>Micrococcaceae</taxon>
        <taxon>Kocuria</taxon>
    </lineage>
</organism>
<dbReference type="PANTHER" id="PTHR12677:SF59">
    <property type="entry name" value="GOLGI APPARATUS MEMBRANE PROTEIN TVP38-RELATED"/>
    <property type="match status" value="1"/>
</dbReference>
<feature type="transmembrane region" description="Helical" evidence="7">
    <location>
        <begin position="180"/>
        <end position="204"/>
    </location>
</feature>
<comment type="caution">
    <text evidence="10">The sequence shown here is derived from an EMBL/GenBank/DDBJ whole genome shotgun (WGS) entry which is preliminary data.</text>
</comment>
<evidence type="ECO:0000256" key="2">
    <source>
        <dbReference type="ARBA" id="ARBA00008640"/>
    </source>
</evidence>